<protein>
    <recommendedName>
        <fullName evidence="4">Tetratricopeptide repeat protein</fullName>
    </recommendedName>
</protein>
<dbReference type="Proteomes" id="UP001198901">
    <property type="component" value="Unassembled WGS sequence"/>
</dbReference>
<dbReference type="EMBL" id="JAIUJR010000003">
    <property type="protein sequence ID" value="MCA0132381.1"/>
    <property type="molecule type" value="Genomic_DNA"/>
</dbReference>
<gene>
    <name evidence="2" type="ORF">LBU54_07275</name>
</gene>
<proteinExistence type="predicted"/>
<dbReference type="InterPro" id="IPR011990">
    <property type="entry name" value="TPR-like_helical_dom_sf"/>
</dbReference>
<keyword evidence="1" id="KW-0812">Transmembrane</keyword>
<feature type="transmembrane region" description="Helical" evidence="1">
    <location>
        <begin position="46"/>
        <end position="66"/>
    </location>
</feature>
<evidence type="ECO:0000313" key="2">
    <source>
        <dbReference type="EMBL" id="MCA0132381.1"/>
    </source>
</evidence>
<feature type="transmembrane region" description="Helical" evidence="1">
    <location>
        <begin position="93"/>
        <end position="113"/>
    </location>
</feature>
<keyword evidence="1" id="KW-0472">Membrane</keyword>
<keyword evidence="3" id="KW-1185">Reference proteome</keyword>
<evidence type="ECO:0008006" key="4">
    <source>
        <dbReference type="Google" id="ProtNLM"/>
    </source>
</evidence>
<dbReference type="Gene3D" id="1.25.40.10">
    <property type="entry name" value="Tetratricopeptide repeat domain"/>
    <property type="match status" value="1"/>
</dbReference>
<feature type="transmembrane region" description="Helical" evidence="1">
    <location>
        <begin position="21"/>
        <end position="40"/>
    </location>
</feature>
<comment type="caution">
    <text evidence="2">The sequence shown here is derived from an EMBL/GenBank/DDBJ whole genome shotgun (WGS) entry which is preliminary data.</text>
</comment>
<dbReference type="RefSeq" id="WP_224527846.1">
    <property type="nucleotide sequence ID" value="NZ_JAIUJR010000003.1"/>
</dbReference>
<reference evidence="3" key="1">
    <citation type="submission" date="2023-07" db="EMBL/GenBank/DDBJ databases">
        <authorList>
            <person name="Yue Y."/>
        </authorList>
    </citation>
    <scope>NUCLEOTIDE SEQUENCE [LARGE SCALE GENOMIC DNA]</scope>
    <source>
        <strain evidence="3">D23</strain>
    </source>
</reference>
<dbReference type="SUPFAM" id="SSF81901">
    <property type="entry name" value="HCP-like"/>
    <property type="match status" value="1"/>
</dbReference>
<keyword evidence="1" id="KW-1133">Transmembrane helix</keyword>
<evidence type="ECO:0000313" key="3">
    <source>
        <dbReference type="Proteomes" id="UP001198901"/>
    </source>
</evidence>
<organism evidence="2 3">
    <name type="scientific">Winogradskyella alexanderae</name>
    <dbReference type="NCBI Taxonomy" id="2877123"/>
    <lineage>
        <taxon>Bacteria</taxon>
        <taxon>Pseudomonadati</taxon>
        <taxon>Bacteroidota</taxon>
        <taxon>Flavobacteriia</taxon>
        <taxon>Flavobacteriales</taxon>
        <taxon>Flavobacteriaceae</taxon>
        <taxon>Winogradskyella</taxon>
    </lineage>
</organism>
<name>A0ABS7XTP6_9FLAO</name>
<accession>A0ABS7XTP6</accession>
<sequence>MTLKGFVTECHKKEVFKMLSIYIVSSWVLLQVLALVAEPLGFPIKIVTYFILILLVGFPVYIYYIWKFKLLKYEIQQTEDPTTPYNKSAFQKMYFSSLLVISLLSGVAVTLIIKKNFSSKVLMEELAENDKIAVLDFENTTGNEELNNIGEIAANWIIHGITENDAGQAISSKLVNDYKRMIKSDIGSESLNSLLIKYLKPSKVIEGAFYMEKDELLLQGSIKNGLMDETLMSFETVICDPNEPLDCAEQLKQQILGYLSTEDRKDDSGYIAEDNKVRSYYEEKPPSFKAYQYLLEALEKPEDTRYHLDLLNKAIELDPNFFEPKIHMMSYYYNEGEFAKTDSIIKTTINNSRLNTRQKNWISFYESIINGKNDKAYRAILKEYNVAALDVPTNQTTMTIALQYMNRPEDIQEIYDAIPMDDLDLENCQRCGFRYYLKALADIELGNYEAVLTTLSPVIKLVEGNYLKRPLIMAFIKSDQLDNLDNYLSEYALSATDEDINYLYHFTGLQLINSSNIKKANEYFNKIISRNNQESQNEYLANAYYYLEDFKNASMVYNRLNSNNDNNSEYLVHLAISQFKNSNRVTAKKTIERLENLRSDYQFGEIDYRLAQFYASTDRLNKALKFILKSIVQGYNFTPTTYHNDPHFKNLKNNLTFKEHLDYWKNKTL</sequence>
<evidence type="ECO:0000256" key="1">
    <source>
        <dbReference type="SAM" id="Phobius"/>
    </source>
</evidence>